<feature type="domain" description="Putative Flp pilus-assembly TadG-like N-terminal" evidence="2">
    <location>
        <begin position="9"/>
        <end position="52"/>
    </location>
</feature>
<evidence type="ECO:0000313" key="4">
    <source>
        <dbReference type="Proteomes" id="UP001595836"/>
    </source>
</evidence>
<keyword evidence="4" id="KW-1185">Reference proteome</keyword>
<comment type="caution">
    <text evidence="3">The sequence shown here is derived from an EMBL/GenBank/DDBJ whole genome shotgun (WGS) entry which is preliminary data.</text>
</comment>
<name>A0ABV9PXR8_9ACTN</name>
<evidence type="ECO:0000256" key="1">
    <source>
        <dbReference type="SAM" id="Phobius"/>
    </source>
</evidence>
<protein>
    <submittedName>
        <fullName evidence="3">Pilus assembly protein TadG-related protein</fullName>
    </submittedName>
</protein>
<keyword evidence="1" id="KW-0472">Membrane</keyword>
<accession>A0ABV9PXR8</accession>
<evidence type="ECO:0000313" key="3">
    <source>
        <dbReference type="EMBL" id="MFC4756618.1"/>
    </source>
</evidence>
<dbReference type="RefSeq" id="WP_344996720.1">
    <property type="nucleotide sequence ID" value="NZ_BAABCD010000057.1"/>
</dbReference>
<keyword evidence="1" id="KW-1133">Transmembrane helix</keyword>
<gene>
    <name evidence="3" type="ORF">ACFO7U_17765</name>
</gene>
<feature type="transmembrane region" description="Helical" evidence="1">
    <location>
        <begin position="12"/>
        <end position="34"/>
    </location>
</feature>
<dbReference type="Pfam" id="PF13400">
    <property type="entry name" value="Tad"/>
    <property type="match status" value="1"/>
</dbReference>
<dbReference type="EMBL" id="JBHSHP010000061">
    <property type="protein sequence ID" value="MFC4756618.1"/>
    <property type="molecule type" value="Genomic_DNA"/>
</dbReference>
<dbReference type="InterPro" id="IPR028087">
    <property type="entry name" value="Tad_N"/>
</dbReference>
<organism evidence="3 4">
    <name type="scientific">Dietzia aurantiaca</name>
    <dbReference type="NCBI Taxonomy" id="983873"/>
    <lineage>
        <taxon>Bacteria</taxon>
        <taxon>Bacillati</taxon>
        <taxon>Actinomycetota</taxon>
        <taxon>Actinomycetes</taxon>
        <taxon>Mycobacteriales</taxon>
        <taxon>Dietziaceae</taxon>
        <taxon>Dietzia</taxon>
    </lineage>
</organism>
<reference evidence="4" key="1">
    <citation type="journal article" date="2019" name="Int. J. Syst. Evol. Microbiol.">
        <title>The Global Catalogue of Microorganisms (GCM) 10K type strain sequencing project: providing services to taxonomists for standard genome sequencing and annotation.</title>
        <authorList>
            <consortium name="The Broad Institute Genomics Platform"/>
            <consortium name="The Broad Institute Genome Sequencing Center for Infectious Disease"/>
            <person name="Wu L."/>
            <person name="Ma J."/>
        </authorList>
    </citation>
    <scope>NUCLEOTIDE SEQUENCE [LARGE SCALE GENOMIC DNA]</scope>
    <source>
        <strain evidence="4">JCM 11882</strain>
    </source>
</reference>
<proteinExistence type="predicted"/>
<evidence type="ECO:0000259" key="2">
    <source>
        <dbReference type="Pfam" id="PF13400"/>
    </source>
</evidence>
<keyword evidence="1" id="KW-0812">Transmembrane</keyword>
<dbReference type="Proteomes" id="UP001595836">
    <property type="component" value="Unassembled WGS sequence"/>
</dbReference>
<sequence>MLRLKDDRGAAAVIIAILMVPLLGFAAISIDVAAMHAEKQQLQTGADAAALAIAQDCARDTCGSPRVTAQTLATANSNSGNAVATLPTVPTATTGRVTVENSAVRKHWFAPVLGVDESEIKVRASASWGAPIGGTAALPLILTLCEFNRYAVNGFPAGVEQTIITTPAGNCLQAGAGNQPPHWVPGGFGWLSPTAHKSCYTKTQVGQKATSSPGNNMNQCDISAIRDRTILLPLFDSSNPLNSGGNGANAWYRVYGYAAFHVTGYYFSGQSWDGGKSAPCRGNERCIRGYFTTMVHTDPNFDYGPGAPNLGAAAVFLLPD</sequence>